<dbReference type="AlphaFoldDB" id="T1HBC4"/>
<keyword evidence="8" id="KW-1185">Reference proteome</keyword>
<dbReference type="RefSeq" id="XP_073999787.1">
    <property type="nucleotide sequence ID" value="XM_074143686.1"/>
</dbReference>
<evidence type="ECO:0000313" key="7">
    <source>
        <dbReference type="EnsemblMetazoa" id="RPRC001334-PA"/>
    </source>
</evidence>
<keyword evidence="3" id="KW-0732">Signal</keyword>
<proteinExistence type="predicted"/>
<dbReference type="InterPro" id="IPR039596">
    <property type="entry name" value="GAS1"/>
</dbReference>
<dbReference type="PANTHER" id="PTHR16840">
    <property type="entry name" value="GROWTH ARREST-SPECIFIC PROTEIN 1"/>
    <property type="match status" value="1"/>
</dbReference>
<dbReference type="InParanoid" id="T1HBC4"/>
<accession>T1HBC4</accession>
<feature type="domain" description="GDNF/GAS1" evidence="6">
    <location>
        <begin position="118"/>
        <end position="191"/>
    </location>
</feature>
<dbReference type="VEuPathDB" id="VectorBase:RPRC001334"/>
<dbReference type="EnsemblMetazoa" id="RPRC001334-RA">
    <property type="protein sequence ID" value="RPRC001334-PA"/>
    <property type="gene ID" value="RPRC001334"/>
</dbReference>
<evidence type="ECO:0000259" key="6">
    <source>
        <dbReference type="Pfam" id="PF02351"/>
    </source>
</evidence>
<dbReference type="PANTHER" id="PTHR16840:SF3">
    <property type="entry name" value="GROWTH ARREST-SPECIFIC PROTEIN 1"/>
    <property type="match status" value="1"/>
</dbReference>
<dbReference type="GO" id="GO:0005886">
    <property type="term" value="C:plasma membrane"/>
    <property type="evidence" value="ECO:0007669"/>
    <property type="project" value="UniProtKB-SubCell"/>
</dbReference>
<dbReference type="InterPro" id="IPR016017">
    <property type="entry name" value="GDNF/GAS1"/>
</dbReference>
<evidence type="ECO:0000256" key="3">
    <source>
        <dbReference type="ARBA" id="ARBA00022729"/>
    </source>
</evidence>
<dbReference type="Pfam" id="PF02351">
    <property type="entry name" value="GDNF"/>
    <property type="match status" value="1"/>
</dbReference>
<dbReference type="HOGENOM" id="CLU_068697_0_0_1"/>
<evidence type="ECO:0000256" key="5">
    <source>
        <dbReference type="ARBA" id="ARBA00023180"/>
    </source>
</evidence>
<dbReference type="OMA" id="WQAIMNC"/>
<keyword evidence="5" id="KW-0325">Glycoprotein</keyword>
<reference evidence="7" key="1">
    <citation type="submission" date="2015-05" db="UniProtKB">
        <authorList>
            <consortium name="EnsemblMetazoa"/>
        </authorList>
    </citation>
    <scope>IDENTIFICATION</scope>
</reference>
<evidence type="ECO:0000256" key="1">
    <source>
        <dbReference type="ARBA" id="ARBA00004236"/>
    </source>
</evidence>
<name>T1HBC4_RHOPR</name>
<comment type="subcellular location">
    <subcellularLocation>
        <location evidence="1">Cell membrane</location>
    </subcellularLocation>
</comment>
<dbReference type="GeneID" id="141462088"/>
<keyword evidence="4" id="KW-0472">Membrane</keyword>
<dbReference type="Proteomes" id="UP000015103">
    <property type="component" value="Unassembled WGS sequence"/>
</dbReference>
<keyword evidence="2" id="KW-1003">Cell membrane</keyword>
<evidence type="ECO:0000256" key="2">
    <source>
        <dbReference type="ARBA" id="ARBA00022475"/>
    </source>
</evidence>
<dbReference type="GO" id="GO:0051726">
    <property type="term" value="P:regulation of cell cycle"/>
    <property type="evidence" value="ECO:0007669"/>
    <property type="project" value="InterPro"/>
</dbReference>
<evidence type="ECO:0000256" key="4">
    <source>
        <dbReference type="ARBA" id="ARBA00023136"/>
    </source>
</evidence>
<protein>
    <submittedName>
        <fullName evidence="7">GDNF domain-containing protein</fullName>
    </submittedName>
</protein>
<dbReference type="eggNOG" id="ENOG502QSF7">
    <property type="taxonomic scope" value="Eukaryota"/>
</dbReference>
<dbReference type="EMBL" id="ACPB03009220">
    <property type="status" value="NOT_ANNOTATED_CDS"/>
    <property type="molecule type" value="Genomic_DNA"/>
</dbReference>
<sequence length="250" mass="28105">MALNFNIALLLLVLLLILLCNYCMAIPCEDARLKCAYRDGCGMALHNYLLGCTSLELKSDFCPEQCQHALIALTSTNEGKELMKCECGDNMCRETKARVEVCRPQVIRATRAETVVSCEVAQWICSADTLCSTALMYYNMNCRSMFAGRKCSPRCKNSIEILRRQEKAAKLDSCVCNGREDYNCNTIRTNMESLCFNKHKNNPFSTSTSIITSNPIETNELEVKSINSGFIRSPLDIVQLTIYVSIILIR</sequence>
<evidence type="ECO:0000313" key="8">
    <source>
        <dbReference type="Proteomes" id="UP000015103"/>
    </source>
</evidence>
<dbReference type="STRING" id="13249.T1HBC4"/>
<organism evidence="7 8">
    <name type="scientific">Rhodnius prolixus</name>
    <name type="common">Triatomid bug</name>
    <dbReference type="NCBI Taxonomy" id="13249"/>
    <lineage>
        <taxon>Eukaryota</taxon>
        <taxon>Metazoa</taxon>
        <taxon>Ecdysozoa</taxon>
        <taxon>Arthropoda</taxon>
        <taxon>Hexapoda</taxon>
        <taxon>Insecta</taxon>
        <taxon>Pterygota</taxon>
        <taxon>Neoptera</taxon>
        <taxon>Paraneoptera</taxon>
        <taxon>Hemiptera</taxon>
        <taxon>Heteroptera</taxon>
        <taxon>Panheteroptera</taxon>
        <taxon>Cimicomorpha</taxon>
        <taxon>Reduviidae</taxon>
        <taxon>Triatominae</taxon>
        <taxon>Rhodnius</taxon>
    </lineage>
</organism>